<evidence type="ECO:0000256" key="3">
    <source>
        <dbReference type="ARBA" id="ARBA00022630"/>
    </source>
</evidence>
<gene>
    <name evidence="8" type="ORF">ACFS2C_10705</name>
</gene>
<feature type="domain" description="Nitroreductase" evidence="7">
    <location>
        <begin position="68"/>
        <end position="130"/>
    </location>
</feature>
<dbReference type="Pfam" id="PF00881">
    <property type="entry name" value="Nitroreductase"/>
    <property type="match status" value="2"/>
</dbReference>
<evidence type="ECO:0000313" key="8">
    <source>
        <dbReference type="EMBL" id="MFD2799862.1"/>
    </source>
</evidence>
<dbReference type="RefSeq" id="WP_377384636.1">
    <property type="nucleotide sequence ID" value="NZ_JBHSAN010000004.1"/>
</dbReference>
<evidence type="ECO:0000256" key="4">
    <source>
        <dbReference type="ARBA" id="ARBA00022643"/>
    </source>
</evidence>
<evidence type="ECO:0000256" key="1">
    <source>
        <dbReference type="ARBA" id="ARBA00001917"/>
    </source>
</evidence>
<keyword evidence="5" id="KW-0560">Oxidoreductase</keyword>
<dbReference type="PANTHER" id="PTHR43673">
    <property type="entry name" value="NAD(P)H NITROREDUCTASE YDGI-RELATED"/>
    <property type="match status" value="1"/>
</dbReference>
<dbReference type="PANTHER" id="PTHR43673:SF2">
    <property type="entry name" value="NITROREDUCTASE"/>
    <property type="match status" value="1"/>
</dbReference>
<name>A0ABW5W7T5_9PSEU</name>
<evidence type="ECO:0000313" key="9">
    <source>
        <dbReference type="Proteomes" id="UP001597478"/>
    </source>
</evidence>
<sequence>MDIAERLRALIARRSRRHFTDEPVSEADVERIVEIARFTGSARNRQPWRFVAVTDPRTRAALASLGAYAQHLAAAPLVLVLLAHDNTYRDTEFDVGRVSQSLTLAASALGFGTCLATFYPDENVRRAAELLRVTGPWLPRHALSVGRPAPPPADQLGSPAIPTGRLPVSELLSWHRR</sequence>
<comment type="similarity">
    <text evidence="2">Belongs to the nitroreductase family.</text>
</comment>
<evidence type="ECO:0000259" key="7">
    <source>
        <dbReference type="Pfam" id="PF00881"/>
    </source>
</evidence>
<keyword evidence="9" id="KW-1185">Reference proteome</keyword>
<dbReference type="EMBL" id="JBHUOF010000013">
    <property type="protein sequence ID" value="MFD2799862.1"/>
    <property type="molecule type" value="Genomic_DNA"/>
</dbReference>
<dbReference type="InterPro" id="IPR000415">
    <property type="entry name" value="Nitroreductase-like"/>
</dbReference>
<accession>A0ABW5W7T5</accession>
<proteinExistence type="inferred from homology"/>
<keyword evidence="3" id="KW-0285">Flavoprotein</keyword>
<dbReference type="InterPro" id="IPR029479">
    <property type="entry name" value="Nitroreductase"/>
</dbReference>
<dbReference type="Gene3D" id="3.40.109.10">
    <property type="entry name" value="NADH Oxidase"/>
    <property type="match status" value="1"/>
</dbReference>
<keyword evidence="4" id="KW-0288">FMN</keyword>
<comment type="caution">
    <text evidence="8">The sequence shown here is derived from an EMBL/GenBank/DDBJ whole genome shotgun (WGS) entry which is preliminary data.</text>
</comment>
<feature type="region of interest" description="Disordered" evidence="6">
    <location>
        <begin position="144"/>
        <end position="164"/>
    </location>
</feature>
<comment type="cofactor">
    <cofactor evidence="1">
        <name>FMN</name>
        <dbReference type="ChEBI" id="CHEBI:58210"/>
    </cofactor>
</comment>
<dbReference type="Proteomes" id="UP001597478">
    <property type="component" value="Unassembled WGS sequence"/>
</dbReference>
<dbReference type="CDD" id="cd02062">
    <property type="entry name" value="Nitro_FMN_reductase"/>
    <property type="match status" value="1"/>
</dbReference>
<evidence type="ECO:0000256" key="2">
    <source>
        <dbReference type="ARBA" id="ARBA00007118"/>
    </source>
</evidence>
<feature type="domain" description="Nitroreductase" evidence="7">
    <location>
        <begin position="12"/>
        <end position="63"/>
    </location>
</feature>
<evidence type="ECO:0000256" key="6">
    <source>
        <dbReference type="SAM" id="MobiDB-lite"/>
    </source>
</evidence>
<evidence type="ECO:0000256" key="5">
    <source>
        <dbReference type="ARBA" id="ARBA00023002"/>
    </source>
</evidence>
<reference evidence="9" key="1">
    <citation type="journal article" date="2019" name="Int. J. Syst. Evol. Microbiol.">
        <title>The Global Catalogue of Microorganisms (GCM) 10K type strain sequencing project: providing services to taxonomists for standard genome sequencing and annotation.</title>
        <authorList>
            <consortium name="The Broad Institute Genomics Platform"/>
            <consortium name="The Broad Institute Genome Sequencing Center for Infectious Disease"/>
            <person name="Wu L."/>
            <person name="Ma J."/>
        </authorList>
    </citation>
    <scope>NUCLEOTIDE SEQUENCE [LARGE SCALE GENOMIC DNA]</scope>
    <source>
        <strain evidence="9">IBRC-M 10906</strain>
    </source>
</reference>
<protein>
    <submittedName>
        <fullName evidence="8">Nitroreductase family protein</fullName>
    </submittedName>
</protein>
<organism evidence="8 9">
    <name type="scientific">Prauserella oleivorans</name>
    <dbReference type="NCBI Taxonomy" id="1478153"/>
    <lineage>
        <taxon>Bacteria</taxon>
        <taxon>Bacillati</taxon>
        <taxon>Actinomycetota</taxon>
        <taxon>Actinomycetes</taxon>
        <taxon>Pseudonocardiales</taxon>
        <taxon>Pseudonocardiaceae</taxon>
        <taxon>Prauserella</taxon>
    </lineage>
</organism>
<dbReference type="SUPFAM" id="SSF55469">
    <property type="entry name" value="FMN-dependent nitroreductase-like"/>
    <property type="match status" value="1"/>
</dbReference>